<sequence length="292" mass="33039">MADAQLEEVVTDPTAPEPGDPAGSRGKVDFTGVRWGSVEWTLLCMLYLRSCESRLDRPILGDHFAAHDVARIEYDWERVHRAVRPAINQFGVALRGAQFDVLITDYMTGHPDATVLHLGCGLHSRAMRLTVPPAVKWFDVDFPQVIALRRQLYPESGNYRMIGSSITDRGWLDQLPVGGPVLIVAEGVLMYLTPEEVKSLLHRLLDRFDIGELLADLLSPWGPRLSRSGIIKWGTRDGGEITRWDNRLHLIGDRSVIAGFEKIPLRGPRLLYRMQRAIPAARNYDRLFRYAF</sequence>
<dbReference type="GO" id="GO:0032259">
    <property type="term" value="P:methylation"/>
    <property type="evidence" value="ECO:0007669"/>
    <property type="project" value="UniProtKB-KW"/>
</dbReference>
<proteinExistence type="predicted"/>
<name>A0A7I7RK87_MYCCF</name>
<dbReference type="PANTHER" id="PTHR43619:SF2">
    <property type="entry name" value="S-ADENOSYL-L-METHIONINE-DEPENDENT METHYLTRANSFERASES SUPERFAMILY PROTEIN"/>
    <property type="match status" value="1"/>
</dbReference>
<dbReference type="PANTHER" id="PTHR43619">
    <property type="entry name" value="S-ADENOSYL-L-METHIONINE-DEPENDENT METHYLTRANSFERASE YKTD-RELATED"/>
    <property type="match status" value="1"/>
</dbReference>
<dbReference type="Pfam" id="PF04072">
    <property type="entry name" value="LCM"/>
    <property type="match status" value="1"/>
</dbReference>
<dbReference type="Proteomes" id="UP000466431">
    <property type="component" value="Chromosome"/>
</dbReference>
<gene>
    <name evidence="4" type="ORF">MCEL_25500</name>
</gene>
<keyword evidence="5" id="KW-1185">Reference proteome</keyword>
<dbReference type="EMBL" id="AP022591">
    <property type="protein sequence ID" value="BBY44255.1"/>
    <property type="molecule type" value="Genomic_DNA"/>
</dbReference>
<dbReference type="Gene3D" id="3.40.50.150">
    <property type="entry name" value="Vaccinia Virus protein VP39"/>
    <property type="match status" value="1"/>
</dbReference>
<protein>
    <submittedName>
        <fullName evidence="4">O-methyltransferase-like protein</fullName>
    </submittedName>
</protein>
<dbReference type="AlphaFoldDB" id="A0A7I7RK87"/>
<evidence type="ECO:0000256" key="2">
    <source>
        <dbReference type="ARBA" id="ARBA00022679"/>
    </source>
</evidence>
<accession>A0A7I7RK87</accession>
<dbReference type="PIRSF" id="PIRSF028177">
    <property type="entry name" value="Polyketide_synth_Omtfrase_TcmP"/>
    <property type="match status" value="1"/>
</dbReference>
<dbReference type="InterPro" id="IPR029063">
    <property type="entry name" value="SAM-dependent_MTases_sf"/>
</dbReference>
<keyword evidence="1 4" id="KW-0489">Methyltransferase</keyword>
<organism evidence="4 5">
    <name type="scientific">Mycolicibacterium celeriflavum</name>
    <name type="common">Mycobacterium celeriflavum</name>
    <dbReference type="NCBI Taxonomy" id="1249101"/>
    <lineage>
        <taxon>Bacteria</taxon>
        <taxon>Bacillati</taxon>
        <taxon>Actinomycetota</taxon>
        <taxon>Actinomycetes</taxon>
        <taxon>Mycobacteriales</taxon>
        <taxon>Mycobacteriaceae</taxon>
        <taxon>Mycolicibacterium</taxon>
    </lineage>
</organism>
<dbReference type="SUPFAM" id="SSF53335">
    <property type="entry name" value="S-adenosyl-L-methionine-dependent methyltransferases"/>
    <property type="match status" value="1"/>
</dbReference>
<feature type="compositionally biased region" description="Acidic residues" evidence="3">
    <location>
        <begin position="1"/>
        <end position="10"/>
    </location>
</feature>
<dbReference type="GO" id="GO:0008168">
    <property type="term" value="F:methyltransferase activity"/>
    <property type="evidence" value="ECO:0007669"/>
    <property type="project" value="UniProtKB-KW"/>
</dbReference>
<dbReference type="InterPro" id="IPR016874">
    <property type="entry name" value="TcmP-like"/>
</dbReference>
<dbReference type="KEGG" id="mcee:MCEL_25500"/>
<feature type="region of interest" description="Disordered" evidence="3">
    <location>
        <begin position="1"/>
        <end position="26"/>
    </location>
</feature>
<evidence type="ECO:0000256" key="1">
    <source>
        <dbReference type="ARBA" id="ARBA00022603"/>
    </source>
</evidence>
<keyword evidence="2 4" id="KW-0808">Transferase</keyword>
<dbReference type="InterPro" id="IPR007213">
    <property type="entry name" value="Ppm1/Ppm2/Tcmp"/>
</dbReference>
<reference evidence="4 5" key="1">
    <citation type="journal article" date="2019" name="Emerg. Microbes Infect.">
        <title>Comprehensive subspecies identification of 175 nontuberculous mycobacteria species based on 7547 genomic profiles.</title>
        <authorList>
            <person name="Matsumoto Y."/>
            <person name="Kinjo T."/>
            <person name="Motooka D."/>
            <person name="Nabeya D."/>
            <person name="Jung N."/>
            <person name="Uechi K."/>
            <person name="Horii T."/>
            <person name="Iida T."/>
            <person name="Fujita J."/>
            <person name="Nakamura S."/>
        </authorList>
    </citation>
    <scope>NUCLEOTIDE SEQUENCE [LARGE SCALE GENOMIC DNA]</scope>
    <source>
        <strain evidence="4 5">JCM 18439</strain>
    </source>
</reference>
<evidence type="ECO:0000313" key="4">
    <source>
        <dbReference type="EMBL" id="BBY44255.1"/>
    </source>
</evidence>
<evidence type="ECO:0000256" key="3">
    <source>
        <dbReference type="SAM" id="MobiDB-lite"/>
    </source>
</evidence>
<evidence type="ECO:0000313" key="5">
    <source>
        <dbReference type="Proteomes" id="UP000466431"/>
    </source>
</evidence>